<gene>
    <name evidence="4" type="ORF">GORHZ_206_00170</name>
</gene>
<feature type="compositionally biased region" description="Pro residues" evidence="1">
    <location>
        <begin position="428"/>
        <end position="450"/>
    </location>
</feature>
<evidence type="ECO:0000313" key="5">
    <source>
        <dbReference type="Proteomes" id="UP000008363"/>
    </source>
</evidence>
<keyword evidence="2" id="KW-1133">Transmembrane helix</keyword>
<dbReference type="PRINTS" id="PR00834">
    <property type="entry name" value="PROTEASES2C"/>
</dbReference>
<keyword evidence="2" id="KW-0472">Membrane</keyword>
<evidence type="ECO:0000256" key="1">
    <source>
        <dbReference type="SAM" id="MobiDB-lite"/>
    </source>
</evidence>
<dbReference type="Gene3D" id="2.40.10.10">
    <property type="entry name" value="Trypsin-like serine proteases"/>
    <property type="match status" value="2"/>
</dbReference>
<evidence type="ECO:0000313" key="4">
    <source>
        <dbReference type="EMBL" id="GAB93113.1"/>
    </source>
</evidence>
<feature type="transmembrane region" description="Helical" evidence="2">
    <location>
        <begin position="322"/>
        <end position="344"/>
    </location>
</feature>
<dbReference type="Proteomes" id="UP000008363">
    <property type="component" value="Unassembled WGS sequence"/>
</dbReference>
<dbReference type="RefSeq" id="WP_006338057.1">
    <property type="nucleotide sequence ID" value="NZ_BAHC01000206.1"/>
</dbReference>
<dbReference type="SUPFAM" id="SSF50494">
    <property type="entry name" value="Trypsin-like serine proteases"/>
    <property type="match status" value="1"/>
</dbReference>
<feature type="signal peptide" evidence="3">
    <location>
        <begin position="1"/>
        <end position="27"/>
    </location>
</feature>
<protein>
    <submittedName>
        <fullName evidence="4">Peptidase S1 family protein</fullName>
    </submittedName>
</protein>
<dbReference type="PANTHER" id="PTHR43019">
    <property type="entry name" value="SERINE ENDOPROTEASE DEGS"/>
    <property type="match status" value="1"/>
</dbReference>
<dbReference type="PANTHER" id="PTHR43019:SF23">
    <property type="entry name" value="PROTEASE DO-LIKE 5, CHLOROPLASTIC"/>
    <property type="match status" value="1"/>
</dbReference>
<feature type="chain" id="PRO_5003895338" evidence="3">
    <location>
        <begin position="28"/>
        <end position="450"/>
    </location>
</feature>
<organism evidence="4 5">
    <name type="scientific">Gordonia rhizosphera NBRC 16068</name>
    <dbReference type="NCBI Taxonomy" id="1108045"/>
    <lineage>
        <taxon>Bacteria</taxon>
        <taxon>Bacillati</taxon>
        <taxon>Actinomycetota</taxon>
        <taxon>Actinomycetes</taxon>
        <taxon>Mycobacteriales</taxon>
        <taxon>Gordoniaceae</taxon>
        <taxon>Gordonia</taxon>
    </lineage>
</organism>
<dbReference type="EMBL" id="BAHC01000206">
    <property type="protein sequence ID" value="GAB93113.1"/>
    <property type="molecule type" value="Genomic_DNA"/>
</dbReference>
<feature type="region of interest" description="Disordered" evidence="1">
    <location>
        <begin position="220"/>
        <end position="241"/>
    </location>
</feature>
<evidence type="ECO:0000256" key="2">
    <source>
        <dbReference type="SAM" id="Phobius"/>
    </source>
</evidence>
<keyword evidence="2" id="KW-0812">Transmembrane</keyword>
<dbReference type="Pfam" id="PF13365">
    <property type="entry name" value="Trypsin_2"/>
    <property type="match status" value="1"/>
</dbReference>
<dbReference type="GO" id="GO:0006508">
    <property type="term" value="P:proteolysis"/>
    <property type="evidence" value="ECO:0007669"/>
    <property type="project" value="InterPro"/>
</dbReference>
<proteinExistence type="predicted"/>
<dbReference type="InterPro" id="IPR043504">
    <property type="entry name" value="Peptidase_S1_PA_chymotrypsin"/>
</dbReference>
<feature type="compositionally biased region" description="Pro residues" evidence="1">
    <location>
        <begin position="407"/>
        <end position="419"/>
    </location>
</feature>
<dbReference type="InterPro" id="IPR001940">
    <property type="entry name" value="Peptidase_S1C"/>
</dbReference>
<feature type="compositionally biased region" description="Pro residues" evidence="1">
    <location>
        <begin position="362"/>
        <end position="378"/>
    </location>
</feature>
<feature type="compositionally biased region" description="Low complexity" evidence="1">
    <location>
        <begin position="395"/>
        <end position="406"/>
    </location>
</feature>
<dbReference type="InterPro" id="IPR009003">
    <property type="entry name" value="Peptidase_S1_PA"/>
</dbReference>
<comment type="caution">
    <text evidence="4">The sequence shown here is derived from an EMBL/GenBank/DDBJ whole genome shotgun (WGS) entry which is preliminary data.</text>
</comment>
<keyword evidence="3" id="KW-0732">Signal</keyword>
<accession>K6VA73</accession>
<keyword evidence="5" id="KW-1185">Reference proteome</keyword>
<dbReference type="OrthoDB" id="3497273at2"/>
<evidence type="ECO:0000256" key="3">
    <source>
        <dbReference type="SAM" id="SignalP"/>
    </source>
</evidence>
<dbReference type="eggNOG" id="COG0265">
    <property type="taxonomic scope" value="Bacteria"/>
</dbReference>
<dbReference type="AlphaFoldDB" id="K6VA73"/>
<feature type="region of interest" description="Disordered" evidence="1">
    <location>
        <begin position="347"/>
        <end position="450"/>
    </location>
</feature>
<dbReference type="GO" id="GO:0004252">
    <property type="term" value="F:serine-type endopeptidase activity"/>
    <property type="evidence" value="ECO:0007669"/>
    <property type="project" value="InterPro"/>
</dbReference>
<name>K6VA73_9ACTN</name>
<sequence>MKRTGCLALVAGVVAATALMGQGAAHAAPDTHEVLTSRVKPALVQLGIVMTGYVKYPPTTSGTPARWSDKVEVDSTCTGFVVDPSGYIATAAHCVDSTSEEVKSLFRQQFLTGALEDPAADLAANLQVANANQWPVEGKETGAAPDVHVEVIQAPQDGRVIDSWTTVQVVANQKFSGGDNALLKLNGMPTLKALPVSSTALEEGQDVTSVGFPANVGATTDQSRIQQPSFKSGTVSSNQVTPDGVAGTEVNADLSPGMSGGPTVDEQGNVVGVNSYTLTGNDQAPQNFNFITSGEALATFLTQSGVDLQPVWAAPEGNSPPVWVWIAIAAGAVLIVLVVGGILLSRRGKKGPQPAPQGYAPGPYPGPAPGSYPGPAPGQYPGAAPGQYAGGPAQGSGPATAQYPTPTQYPGPAPAPYPQQPTTGPATTMPPNPQQFPPGQPSPPPPPPTT</sequence>
<dbReference type="STRING" id="1108045.GORHZ_206_00170"/>
<reference evidence="4 5" key="1">
    <citation type="submission" date="2012-08" db="EMBL/GenBank/DDBJ databases">
        <title>Whole genome shotgun sequence of Gordonia rhizosphera NBRC 16068.</title>
        <authorList>
            <person name="Takarada H."/>
            <person name="Isaki S."/>
            <person name="Hosoyama A."/>
            <person name="Tsuchikane K."/>
            <person name="Katsumata H."/>
            <person name="Baba S."/>
            <person name="Ohji S."/>
            <person name="Yamazaki S."/>
            <person name="Fujita N."/>
        </authorList>
    </citation>
    <scope>NUCLEOTIDE SEQUENCE [LARGE SCALE GENOMIC DNA]</scope>
    <source>
        <strain evidence="4 5">NBRC 16068</strain>
    </source>
</reference>